<accession>A0AAT9FQJ8</accession>
<dbReference type="EMBL" id="AP026866">
    <property type="protein sequence ID" value="BDS08271.1"/>
    <property type="molecule type" value="Genomic_DNA"/>
</dbReference>
<proteinExistence type="predicted"/>
<name>A0AAT9FQJ8_9BACT</name>
<organism evidence="2">
    <name type="scientific">Oceaniferula spumae</name>
    <dbReference type="NCBI Taxonomy" id="2979115"/>
    <lineage>
        <taxon>Bacteria</taxon>
        <taxon>Pseudomonadati</taxon>
        <taxon>Verrucomicrobiota</taxon>
        <taxon>Verrucomicrobiia</taxon>
        <taxon>Verrucomicrobiales</taxon>
        <taxon>Verrucomicrobiaceae</taxon>
        <taxon>Oceaniferula</taxon>
    </lineage>
</organism>
<protein>
    <recommendedName>
        <fullName evidence="3">DUF4252 domain-containing protein</fullName>
    </recommendedName>
</protein>
<evidence type="ECO:0000313" key="2">
    <source>
        <dbReference type="EMBL" id="BDS08271.1"/>
    </source>
</evidence>
<feature type="signal peptide" evidence="1">
    <location>
        <begin position="1"/>
        <end position="19"/>
    </location>
</feature>
<feature type="chain" id="PRO_5043501827" description="DUF4252 domain-containing protein" evidence="1">
    <location>
        <begin position="20"/>
        <end position="138"/>
    </location>
</feature>
<dbReference type="KEGG" id="osu:NT6N_33110"/>
<keyword evidence="1" id="KW-0732">Signal</keyword>
<evidence type="ECO:0008006" key="3">
    <source>
        <dbReference type="Google" id="ProtNLM"/>
    </source>
</evidence>
<reference evidence="2" key="1">
    <citation type="submission" date="2024-07" db="EMBL/GenBank/DDBJ databases">
        <title>Complete genome sequence of Verrucomicrobiaceae bacterium NT6N.</title>
        <authorList>
            <person name="Huang C."/>
            <person name="Takami H."/>
            <person name="Hamasaki K."/>
        </authorList>
    </citation>
    <scope>NUCLEOTIDE SEQUENCE</scope>
    <source>
        <strain evidence="2">NT6N</strain>
    </source>
</reference>
<sequence>MRAFIITAILLLSVAAIEAEDIRVNNNKFVFPFSEKSKEALLEINRQNHGNMIPYFTALGVKFNGSASIKINEIHNLLIVICDHESGIRVMQIMSLIAEQSFNMTVYGFEDPLNSPEVDLSGIKNPVVKKPRKKTNRQ</sequence>
<dbReference type="AlphaFoldDB" id="A0AAT9FQJ8"/>
<evidence type="ECO:0000256" key="1">
    <source>
        <dbReference type="SAM" id="SignalP"/>
    </source>
</evidence>
<gene>
    <name evidence="2" type="ORF">NT6N_33110</name>
</gene>